<dbReference type="AlphaFoldDB" id="Q3AQI3"/>
<keyword evidence="7" id="KW-0998">Cell outer membrane</keyword>
<evidence type="ECO:0000256" key="1">
    <source>
        <dbReference type="ARBA" id="ARBA00004571"/>
    </source>
</evidence>
<sequence length="473" mass="49881">MKKTTSRFAMACCALLCAPYSAFATNGMNLEGYGAISHALGGTGSAYNTGNSGVSNNPATLALRKSKSTQLGFGLRGLHPDVSLQANGISQSSAGDAYYMPSLSWMHKGSAVTWGVAMLAQGGMGTEYGKGSPLFSMGKPLSGVGMVPMSGEEIRTEVGVGRVMFPIAWNVSENTTIGASFDVVWAGMDLMMDMDGAHFASMMGSGNVNGTMATTLGTMMAPGGGVTDVNYVRYNFSNNNAFWGEASGYGTGFKLGITHRLSKVVTVGGSFQSKTAMSDLKATKAELSFAGVDGTGSTFTQKVNGTIKVRNFEWPTTIAAGVALYPSDRWMVAADVKHLGWASVMRSFSTSFEADNTAANGGFAGQELEVAMKQDWDDQTVFGFGVQYRASDRLVLRSGASFSSNPVPNAYLNPMFPATTENHYTAGFGYRLSDAATIALAGAWVPKVSARNGDGVEVHHSQTNWSLNYTQAL</sequence>
<dbReference type="eggNOG" id="COG2067">
    <property type="taxonomic scope" value="Bacteria"/>
</dbReference>
<protein>
    <submittedName>
        <fullName evidence="9">Toluene transport protein, putative</fullName>
    </submittedName>
</protein>
<evidence type="ECO:0000256" key="7">
    <source>
        <dbReference type="ARBA" id="ARBA00023237"/>
    </source>
</evidence>
<reference evidence="9" key="1">
    <citation type="submission" date="2005-08" db="EMBL/GenBank/DDBJ databases">
        <title>Complete sequence of Chlorobium chlorochromatii CaD3.</title>
        <authorList>
            <person name="Copeland A."/>
            <person name="Lucas S."/>
            <person name="Lapidus A."/>
            <person name="Barry K."/>
            <person name="Detter J.C."/>
            <person name="Glavina T."/>
            <person name="Hammon N."/>
            <person name="Israni S."/>
            <person name="Pitluck S."/>
            <person name="Bryant D."/>
            <person name="Schmutz J."/>
            <person name="Larimer F."/>
            <person name="Land M."/>
            <person name="Kyrpides N."/>
            <person name="Ivanova N."/>
            <person name="Richardson P."/>
        </authorList>
    </citation>
    <scope>NUCLEOTIDE SEQUENCE [LARGE SCALE GENOMIC DNA]</scope>
    <source>
        <strain evidence="9">CaD3</strain>
    </source>
</reference>
<dbReference type="STRING" id="340177.Cag_1486"/>
<dbReference type="HOGENOM" id="CLU_035981_1_1_10"/>
<organism evidence="9">
    <name type="scientific">Chlorobium chlorochromatii (strain CaD3)</name>
    <dbReference type="NCBI Taxonomy" id="340177"/>
    <lineage>
        <taxon>Bacteria</taxon>
        <taxon>Pseudomonadati</taxon>
        <taxon>Chlorobiota</taxon>
        <taxon>Chlorobiia</taxon>
        <taxon>Chlorobiales</taxon>
        <taxon>Chlorobiaceae</taxon>
        <taxon>Chlorobium/Pelodictyon group</taxon>
        <taxon>Chlorobium</taxon>
    </lineage>
</organism>
<dbReference type="KEGG" id="cch:Cag_1486"/>
<evidence type="ECO:0000256" key="4">
    <source>
        <dbReference type="ARBA" id="ARBA00022692"/>
    </source>
</evidence>
<evidence type="ECO:0000256" key="3">
    <source>
        <dbReference type="ARBA" id="ARBA00022452"/>
    </source>
</evidence>
<keyword evidence="5 8" id="KW-0732">Signal</keyword>
<evidence type="ECO:0000256" key="2">
    <source>
        <dbReference type="ARBA" id="ARBA00008163"/>
    </source>
</evidence>
<dbReference type="SUPFAM" id="SSF56935">
    <property type="entry name" value="Porins"/>
    <property type="match status" value="1"/>
</dbReference>
<keyword evidence="3" id="KW-1134">Transmembrane beta strand</keyword>
<proteinExistence type="inferred from homology"/>
<accession>Q3AQI3</accession>
<dbReference type="EMBL" id="CP000108">
    <property type="protein sequence ID" value="ABB28742.1"/>
    <property type="molecule type" value="Genomic_DNA"/>
</dbReference>
<dbReference type="InterPro" id="IPR005017">
    <property type="entry name" value="OMPP1/FadL/TodX"/>
</dbReference>
<feature type="signal peptide" evidence="8">
    <location>
        <begin position="1"/>
        <end position="24"/>
    </location>
</feature>
<dbReference type="GO" id="GO:0009279">
    <property type="term" value="C:cell outer membrane"/>
    <property type="evidence" value="ECO:0007669"/>
    <property type="project" value="UniProtKB-SubCell"/>
</dbReference>
<dbReference type="PANTHER" id="PTHR35093:SF8">
    <property type="entry name" value="OUTER MEMBRANE PROTEIN NMB0088-RELATED"/>
    <property type="match status" value="1"/>
</dbReference>
<dbReference type="GO" id="GO:0015483">
    <property type="term" value="F:long-chain fatty acid transporting porin activity"/>
    <property type="evidence" value="ECO:0007669"/>
    <property type="project" value="TreeGrafter"/>
</dbReference>
<dbReference type="PANTHER" id="PTHR35093">
    <property type="entry name" value="OUTER MEMBRANE PROTEIN NMB0088-RELATED"/>
    <property type="match status" value="1"/>
</dbReference>
<comment type="similarity">
    <text evidence="2">Belongs to the OmpP1/FadL family.</text>
</comment>
<evidence type="ECO:0000256" key="5">
    <source>
        <dbReference type="ARBA" id="ARBA00022729"/>
    </source>
</evidence>
<feature type="chain" id="PRO_5004223923" evidence="8">
    <location>
        <begin position="25"/>
        <end position="473"/>
    </location>
</feature>
<evidence type="ECO:0000256" key="8">
    <source>
        <dbReference type="SAM" id="SignalP"/>
    </source>
</evidence>
<evidence type="ECO:0000256" key="6">
    <source>
        <dbReference type="ARBA" id="ARBA00023136"/>
    </source>
</evidence>
<name>Q3AQI3_CHLCH</name>
<keyword evidence="4" id="KW-0812">Transmembrane</keyword>
<evidence type="ECO:0000313" key="9">
    <source>
        <dbReference type="EMBL" id="ABB28742.1"/>
    </source>
</evidence>
<comment type="subcellular location">
    <subcellularLocation>
        <location evidence="1">Cell outer membrane</location>
        <topology evidence="1">Multi-pass membrane protein</topology>
    </subcellularLocation>
</comment>
<gene>
    <name evidence="9" type="ordered locus">Cag_1486</name>
</gene>
<dbReference type="Pfam" id="PF03349">
    <property type="entry name" value="Toluene_X"/>
    <property type="match status" value="1"/>
</dbReference>
<keyword evidence="6" id="KW-0472">Membrane</keyword>
<dbReference type="Gene3D" id="2.40.160.60">
    <property type="entry name" value="Outer membrane protein transport protein (OMPP1/FadL/TodX)"/>
    <property type="match status" value="1"/>
</dbReference>